<comment type="similarity">
    <text evidence="1">Belongs to the hemerythrin family.</text>
</comment>
<dbReference type="InterPro" id="IPR035938">
    <property type="entry name" value="Hemerythrin-like_sf"/>
</dbReference>
<dbReference type="GO" id="GO:0046872">
    <property type="term" value="F:metal ion binding"/>
    <property type="evidence" value="ECO:0007669"/>
    <property type="project" value="UniProtKB-KW"/>
</dbReference>
<proteinExistence type="inferred from homology"/>
<organism evidence="5 6">
    <name type="scientific">Caproicibacterium amylolyticum</name>
    <dbReference type="NCBI Taxonomy" id="2766537"/>
    <lineage>
        <taxon>Bacteria</taxon>
        <taxon>Bacillati</taxon>
        <taxon>Bacillota</taxon>
        <taxon>Clostridia</taxon>
        <taxon>Eubacteriales</taxon>
        <taxon>Oscillospiraceae</taxon>
        <taxon>Caproicibacterium</taxon>
    </lineage>
</organism>
<feature type="domain" description="Hemerythrin-like" evidence="4">
    <location>
        <begin position="14"/>
        <end position="125"/>
    </location>
</feature>
<evidence type="ECO:0000313" key="5">
    <source>
        <dbReference type="EMBL" id="QNO17917.1"/>
    </source>
</evidence>
<evidence type="ECO:0000256" key="3">
    <source>
        <dbReference type="ARBA" id="ARBA00023004"/>
    </source>
</evidence>
<name>A0A7G9WGV5_9FIRM</name>
<reference evidence="5 6" key="1">
    <citation type="submission" date="2020-08" db="EMBL/GenBank/DDBJ databases">
        <authorList>
            <person name="Ren C."/>
            <person name="Gu Y."/>
            <person name="Xu Y."/>
        </authorList>
    </citation>
    <scope>NUCLEOTIDE SEQUENCE [LARGE SCALE GENOMIC DNA]</scope>
    <source>
        <strain evidence="5 6">LBM18003</strain>
    </source>
</reference>
<dbReference type="EMBL" id="CP060696">
    <property type="protein sequence ID" value="QNO17917.1"/>
    <property type="molecule type" value="Genomic_DNA"/>
</dbReference>
<dbReference type="PANTHER" id="PTHR37164:SF1">
    <property type="entry name" value="BACTERIOHEMERYTHRIN"/>
    <property type="match status" value="1"/>
</dbReference>
<dbReference type="NCBIfam" id="NF033749">
    <property type="entry name" value="bact_hemeryth"/>
    <property type="match status" value="1"/>
</dbReference>
<accession>A0A7G9WGV5</accession>
<dbReference type="RefSeq" id="WP_212506982.1">
    <property type="nucleotide sequence ID" value="NZ_CP060696.1"/>
</dbReference>
<dbReference type="InterPro" id="IPR050669">
    <property type="entry name" value="Hemerythrin"/>
</dbReference>
<dbReference type="Pfam" id="PF01814">
    <property type="entry name" value="Hemerythrin"/>
    <property type="match status" value="1"/>
</dbReference>
<dbReference type="InterPro" id="IPR012312">
    <property type="entry name" value="Hemerythrin-like"/>
</dbReference>
<keyword evidence="6" id="KW-1185">Reference proteome</keyword>
<dbReference type="CDD" id="cd12107">
    <property type="entry name" value="Hemerythrin"/>
    <property type="match status" value="1"/>
</dbReference>
<evidence type="ECO:0000256" key="2">
    <source>
        <dbReference type="ARBA" id="ARBA00022723"/>
    </source>
</evidence>
<dbReference type="SUPFAM" id="SSF47188">
    <property type="entry name" value="Hemerythrin-like"/>
    <property type="match status" value="1"/>
</dbReference>
<dbReference type="Gene3D" id="1.20.120.50">
    <property type="entry name" value="Hemerythrin-like"/>
    <property type="match status" value="1"/>
</dbReference>
<dbReference type="KEGG" id="caml:H6X83_13565"/>
<keyword evidence="3" id="KW-0408">Iron</keyword>
<dbReference type="Proteomes" id="UP000516046">
    <property type="component" value="Chromosome"/>
</dbReference>
<keyword evidence="2" id="KW-0479">Metal-binding</keyword>
<evidence type="ECO:0000313" key="6">
    <source>
        <dbReference type="Proteomes" id="UP000516046"/>
    </source>
</evidence>
<evidence type="ECO:0000256" key="1">
    <source>
        <dbReference type="ARBA" id="ARBA00010587"/>
    </source>
</evidence>
<dbReference type="AlphaFoldDB" id="A0A7G9WGV5"/>
<dbReference type="NCBIfam" id="TIGR02481">
    <property type="entry name" value="hemeryth_dom"/>
    <property type="match status" value="1"/>
</dbReference>
<protein>
    <submittedName>
        <fullName evidence="5">Hemerythrin family protein</fullName>
    </submittedName>
</protein>
<dbReference type="PANTHER" id="PTHR37164">
    <property type="entry name" value="BACTERIOHEMERYTHRIN"/>
    <property type="match status" value="1"/>
</dbReference>
<sequence>MYQWTKDLETGNIAIDSQHKELIQAINDLLDACAKGKGRAEIKNTLDFLNNYVIRHFADEEKLQIKYGYPDYMNHKKYHEGFKNTVRGIIAEYEKGGATIPLIAKVNSSIAGWLISHIKREDVKVAAHIRSVEK</sequence>
<dbReference type="InterPro" id="IPR012827">
    <property type="entry name" value="Hemerythrin_metal-bd"/>
</dbReference>
<gene>
    <name evidence="5" type="ORF">H6X83_13565</name>
</gene>
<evidence type="ECO:0000259" key="4">
    <source>
        <dbReference type="Pfam" id="PF01814"/>
    </source>
</evidence>